<dbReference type="InterPro" id="IPR005467">
    <property type="entry name" value="His_kinase_dom"/>
</dbReference>
<dbReference type="InterPro" id="IPR003661">
    <property type="entry name" value="HisK_dim/P_dom"/>
</dbReference>
<keyword evidence="3 5" id="KW-0597">Phosphoprotein</keyword>
<organism evidence="8 9">
    <name type="scientific">Roseibium litorale</name>
    <dbReference type="NCBI Taxonomy" id="2803841"/>
    <lineage>
        <taxon>Bacteria</taxon>
        <taxon>Pseudomonadati</taxon>
        <taxon>Pseudomonadota</taxon>
        <taxon>Alphaproteobacteria</taxon>
        <taxon>Hyphomicrobiales</taxon>
        <taxon>Stappiaceae</taxon>
        <taxon>Roseibium</taxon>
    </lineage>
</organism>
<dbReference type="Pfam" id="PF00512">
    <property type="entry name" value="HisKA"/>
    <property type="match status" value="1"/>
</dbReference>
<dbReference type="CDD" id="cd00082">
    <property type="entry name" value="HisKA"/>
    <property type="match status" value="1"/>
</dbReference>
<dbReference type="Gene3D" id="1.10.287.130">
    <property type="match status" value="1"/>
</dbReference>
<evidence type="ECO:0000259" key="7">
    <source>
        <dbReference type="PROSITE" id="PS50110"/>
    </source>
</evidence>
<dbReference type="PRINTS" id="PR00344">
    <property type="entry name" value="BCTRLSENSOR"/>
</dbReference>
<evidence type="ECO:0000256" key="2">
    <source>
        <dbReference type="ARBA" id="ARBA00012438"/>
    </source>
</evidence>
<sequence>MPAGMTERLALLAHDLRTPLAAMKLTAELIARDGLTELQAERLEILVRSIDALDDMAGELVRDPALSAGISAGASDFGVIVSETGGLLQAAAAAKGLGFSVTVPDAAVPVDAAKAAPLRRIIGALLDNAIKYTDAGRVAIRLELPASREGSEARVIITDTGPGIDPAEREQLFRPFVRGKTGRAKTGGSGLGLWGAVQLSSEAGASLRLMPETEAETGTGCQFELTLPLTPAAATGVAGSDAAANAEPAAGLHVLIVDDNDTNRRLLAALLESFSITSDQAESGEEAVRMVAEGRFDAVLLDLHMPGLDGMETAEAIRSGAAGQDVPLIAVTAAAETADEKRMRAAGFADMIAKPLSPAKLFTVLEHAKQFHQKRQEPEGASV</sequence>
<dbReference type="EC" id="2.7.13.3" evidence="2"/>
<dbReference type="InterPro" id="IPR036890">
    <property type="entry name" value="HATPase_C_sf"/>
</dbReference>
<dbReference type="Gene3D" id="3.30.565.10">
    <property type="entry name" value="Histidine kinase-like ATPase, C-terminal domain"/>
    <property type="match status" value="1"/>
</dbReference>
<feature type="modified residue" description="4-aspartylphosphate" evidence="5">
    <location>
        <position position="302"/>
    </location>
</feature>
<accession>A0ABR9CNW3</accession>
<evidence type="ECO:0000256" key="1">
    <source>
        <dbReference type="ARBA" id="ARBA00000085"/>
    </source>
</evidence>
<name>A0ABR9CNW3_9HYPH</name>
<dbReference type="SMART" id="SM00448">
    <property type="entry name" value="REC"/>
    <property type="match status" value="1"/>
</dbReference>
<proteinExistence type="predicted"/>
<keyword evidence="4" id="KW-0902">Two-component regulatory system</keyword>
<dbReference type="InterPro" id="IPR036097">
    <property type="entry name" value="HisK_dim/P_sf"/>
</dbReference>
<gene>
    <name evidence="8" type="ORF">IG616_11205</name>
</gene>
<dbReference type="SMART" id="SM00388">
    <property type="entry name" value="HisKA"/>
    <property type="match status" value="1"/>
</dbReference>
<dbReference type="SUPFAM" id="SSF47384">
    <property type="entry name" value="Homodimeric domain of signal transducing histidine kinase"/>
    <property type="match status" value="1"/>
</dbReference>
<evidence type="ECO:0000256" key="4">
    <source>
        <dbReference type="ARBA" id="ARBA00023012"/>
    </source>
</evidence>
<feature type="domain" description="Response regulatory" evidence="7">
    <location>
        <begin position="253"/>
        <end position="369"/>
    </location>
</feature>
<dbReference type="SMART" id="SM00387">
    <property type="entry name" value="HATPase_c"/>
    <property type="match status" value="1"/>
</dbReference>
<dbReference type="PANTHER" id="PTHR45339:SF1">
    <property type="entry name" value="HYBRID SIGNAL TRANSDUCTION HISTIDINE KINASE J"/>
    <property type="match status" value="1"/>
</dbReference>
<evidence type="ECO:0000256" key="5">
    <source>
        <dbReference type="PROSITE-ProRule" id="PRU00169"/>
    </source>
</evidence>
<evidence type="ECO:0000313" key="9">
    <source>
        <dbReference type="Proteomes" id="UP000632063"/>
    </source>
</evidence>
<reference evidence="8 9" key="2">
    <citation type="journal article" date="2021" name="Int. J. Syst. Evol. Microbiol.">
        <title>Roseibium litorale sp. nov., isolated from a tidal flat sediment and proposal for the reclassification of Labrenzia polysiphoniae as Roseibium polysiphoniae comb. nov.</title>
        <authorList>
            <person name="Liu Y."/>
            <person name="Pei T."/>
            <person name="Du J."/>
            <person name="Chao M."/>
            <person name="Deng M.R."/>
            <person name="Zhu H."/>
        </authorList>
    </citation>
    <scope>NUCLEOTIDE SEQUENCE [LARGE SCALE GENOMIC DNA]</scope>
    <source>
        <strain evidence="8 9">4C16A</strain>
    </source>
</reference>
<dbReference type="PROSITE" id="PS50109">
    <property type="entry name" value="HIS_KIN"/>
    <property type="match status" value="1"/>
</dbReference>
<reference evidence="9" key="1">
    <citation type="submission" date="2020-09" db="EMBL/GenBank/DDBJ databases">
        <title>The genome sequence of strain Labrenzia suaedae 4C16A.</title>
        <authorList>
            <person name="Liu Y."/>
        </authorList>
    </citation>
    <scope>NUCLEOTIDE SEQUENCE [LARGE SCALE GENOMIC DNA]</scope>
    <source>
        <strain evidence="9">4C16A</strain>
    </source>
</reference>
<dbReference type="SUPFAM" id="SSF55874">
    <property type="entry name" value="ATPase domain of HSP90 chaperone/DNA topoisomerase II/histidine kinase"/>
    <property type="match status" value="1"/>
</dbReference>
<dbReference type="SUPFAM" id="SSF52172">
    <property type="entry name" value="CheY-like"/>
    <property type="match status" value="1"/>
</dbReference>
<feature type="domain" description="Histidine kinase" evidence="6">
    <location>
        <begin position="11"/>
        <end position="231"/>
    </location>
</feature>
<evidence type="ECO:0000313" key="8">
    <source>
        <dbReference type="EMBL" id="MBD8892120.1"/>
    </source>
</evidence>
<dbReference type="PROSITE" id="PS50110">
    <property type="entry name" value="RESPONSE_REGULATORY"/>
    <property type="match status" value="1"/>
</dbReference>
<keyword evidence="9" id="KW-1185">Reference proteome</keyword>
<comment type="caution">
    <text evidence="8">The sequence shown here is derived from an EMBL/GenBank/DDBJ whole genome shotgun (WGS) entry which is preliminary data.</text>
</comment>
<protein>
    <recommendedName>
        <fullName evidence="2">histidine kinase</fullName>
        <ecNumber evidence="2">2.7.13.3</ecNumber>
    </recommendedName>
</protein>
<dbReference type="PANTHER" id="PTHR45339">
    <property type="entry name" value="HYBRID SIGNAL TRANSDUCTION HISTIDINE KINASE J"/>
    <property type="match status" value="1"/>
</dbReference>
<evidence type="ECO:0000259" key="6">
    <source>
        <dbReference type="PROSITE" id="PS50109"/>
    </source>
</evidence>
<dbReference type="Pfam" id="PF02518">
    <property type="entry name" value="HATPase_c"/>
    <property type="match status" value="1"/>
</dbReference>
<dbReference type="CDD" id="cd17546">
    <property type="entry name" value="REC_hyHK_CKI1_RcsC-like"/>
    <property type="match status" value="1"/>
</dbReference>
<dbReference type="Pfam" id="PF00072">
    <property type="entry name" value="Response_reg"/>
    <property type="match status" value="1"/>
</dbReference>
<dbReference type="InterPro" id="IPR003594">
    <property type="entry name" value="HATPase_dom"/>
</dbReference>
<dbReference type="Gene3D" id="3.40.50.2300">
    <property type="match status" value="1"/>
</dbReference>
<evidence type="ECO:0000256" key="3">
    <source>
        <dbReference type="ARBA" id="ARBA00022553"/>
    </source>
</evidence>
<dbReference type="Proteomes" id="UP000632063">
    <property type="component" value="Unassembled WGS sequence"/>
</dbReference>
<dbReference type="InterPro" id="IPR001789">
    <property type="entry name" value="Sig_transdc_resp-reg_receiver"/>
</dbReference>
<dbReference type="EMBL" id="JACYXI010000006">
    <property type="protein sequence ID" value="MBD8892120.1"/>
    <property type="molecule type" value="Genomic_DNA"/>
</dbReference>
<dbReference type="InterPro" id="IPR011006">
    <property type="entry name" value="CheY-like_superfamily"/>
</dbReference>
<dbReference type="InterPro" id="IPR004358">
    <property type="entry name" value="Sig_transdc_His_kin-like_C"/>
</dbReference>
<comment type="catalytic activity">
    <reaction evidence="1">
        <text>ATP + protein L-histidine = ADP + protein N-phospho-L-histidine.</text>
        <dbReference type="EC" id="2.7.13.3"/>
    </reaction>
</comment>